<accession>A0A2W7RGT6</accession>
<reference evidence="1 2" key="1">
    <citation type="submission" date="2018-06" db="EMBL/GenBank/DDBJ databases">
        <title>Genomic Encyclopedia of Archaeal and Bacterial Type Strains, Phase II (KMG-II): from individual species to whole genera.</title>
        <authorList>
            <person name="Goeker M."/>
        </authorList>
    </citation>
    <scope>NUCLEOTIDE SEQUENCE [LARGE SCALE GENOMIC DNA]</scope>
    <source>
        <strain evidence="1 2">DSM 22686</strain>
    </source>
</reference>
<comment type="caution">
    <text evidence="1">The sequence shown here is derived from an EMBL/GenBank/DDBJ whole genome shotgun (WGS) entry which is preliminary data.</text>
</comment>
<dbReference type="AlphaFoldDB" id="A0A2W7RGT6"/>
<dbReference type="Proteomes" id="UP000249115">
    <property type="component" value="Unassembled WGS sequence"/>
</dbReference>
<proteinExistence type="predicted"/>
<evidence type="ECO:0000313" key="1">
    <source>
        <dbReference type="EMBL" id="PZX53519.1"/>
    </source>
</evidence>
<evidence type="ECO:0000313" key="2">
    <source>
        <dbReference type="Proteomes" id="UP000249115"/>
    </source>
</evidence>
<name>A0A2W7RGT6_9BACT</name>
<sequence length="59" mass="7201">MKSTFSMRESHDAMTSYASLNHIEVFKKNRELGGYSEGLFCQYYFIYNLWKLERFRFQT</sequence>
<dbReference type="EMBL" id="QKZU01000012">
    <property type="protein sequence ID" value="PZX53519.1"/>
    <property type="molecule type" value="Genomic_DNA"/>
</dbReference>
<gene>
    <name evidence="1" type="ORF">LV84_03243</name>
</gene>
<protein>
    <submittedName>
        <fullName evidence="1">Uncharacterized protein</fullName>
    </submittedName>
</protein>
<organism evidence="1 2">
    <name type="scientific">Algoriphagus ratkowskyi</name>
    <dbReference type="NCBI Taxonomy" id="57028"/>
    <lineage>
        <taxon>Bacteria</taxon>
        <taxon>Pseudomonadati</taxon>
        <taxon>Bacteroidota</taxon>
        <taxon>Cytophagia</taxon>
        <taxon>Cytophagales</taxon>
        <taxon>Cyclobacteriaceae</taxon>
        <taxon>Algoriphagus</taxon>
    </lineage>
</organism>